<gene>
    <name evidence="1" type="ORF">S06H3_61680</name>
</gene>
<organism evidence="1">
    <name type="scientific">marine sediment metagenome</name>
    <dbReference type="NCBI Taxonomy" id="412755"/>
    <lineage>
        <taxon>unclassified sequences</taxon>
        <taxon>metagenomes</taxon>
        <taxon>ecological metagenomes</taxon>
    </lineage>
</organism>
<sequence length="166" mass="17403">SSHSGSITLKTGTAHYSGFGSATTGSMLLETGDIVGVLGVAGDITIAPGRGNTTTNSGAIIFDIFTEVARFTNAGDLHFKDNKEIILGDDSDLILRQQSAADIIYAILSKPIQFGTPSSDFMQIDPIGDVTTTQSMIAEHTVQGEQITSTDDITMQGYLLTLGNDG</sequence>
<comment type="caution">
    <text evidence="1">The sequence shown here is derived from an EMBL/GenBank/DDBJ whole genome shotgun (WGS) entry which is preliminary data.</text>
</comment>
<dbReference type="AlphaFoldDB" id="X1PE63"/>
<reference evidence="1" key="1">
    <citation type="journal article" date="2014" name="Front. Microbiol.">
        <title>High frequency of phylogenetically diverse reductive dehalogenase-homologous genes in deep subseafloor sedimentary metagenomes.</title>
        <authorList>
            <person name="Kawai M."/>
            <person name="Futagami T."/>
            <person name="Toyoda A."/>
            <person name="Takaki Y."/>
            <person name="Nishi S."/>
            <person name="Hori S."/>
            <person name="Arai W."/>
            <person name="Tsubouchi T."/>
            <person name="Morono Y."/>
            <person name="Uchiyama I."/>
            <person name="Ito T."/>
            <person name="Fujiyama A."/>
            <person name="Inagaki F."/>
            <person name="Takami H."/>
        </authorList>
    </citation>
    <scope>NUCLEOTIDE SEQUENCE</scope>
    <source>
        <strain evidence="1">Expedition CK06-06</strain>
    </source>
</reference>
<protein>
    <submittedName>
        <fullName evidence="1">Uncharacterized protein</fullName>
    </submittedName>
</protein>
<feature type="non-terminal residue" evidence="1">
    <location>
        <position position="1"/>
    </location>
</feature>
<feature type="non-terminal residue" evidence="1">
    <location>
        <position position="166"/>
    </location>
</feature>
<proteinExistence type="predicted"/>
<dbReference type="EMBL" id="BARV01040497">
    <property type="protein sequence ID" value="GAI54582.1"/>
    <property type="molecule type" value="Genomic_DNA"/>
</dbReference>
<evidence type="ECO:0000313" key="1">
    <source>
        <dbReference type="EMBL" id="GAI54582.1"/>
    </source>
</evidence>
<accession>X1PE63</accession>
<name>X1PE63_9ZZZZ</name>